<evidence type="ECO:0000256" key="1">
    <source>
        <dbReference type="SAM" id="MobiDB-lite"/>
    </source>
</evidence>
<dbReference type="AlphaFoldDB" id="A0A0F9YH69"/>
<protein>
    <submittedName>
        <fullName evidence="3">Viral protein TPX</fullName>
    </submittedName>
</protein>
<evidence type="ECO:0000313" key="4">
    <source>
        <dbReference type="Proteomes" id="UP000034803"/>
    </source>
</evidence>
<feature type="region of interest" description="Disordered" evidence="1">
    <location>
        <begin position="152"/>
        <end position="211"/>
    </location>
</feature>
<accession>A0A0F9YH69</accession>
<dbReference type="EMBL" id="LBOI01000020">
    <property type="protein sequence ID" value="KKP30934.1"/>
    <property type="molecule type" value="Genomic_DNA"/>
</dbReference>
<proteinExistence type="predicted"/>
<feature type="transmembrane region" description="Helical" evidence="2">
    <location>
        <begin position="241"/>
        <end position="262"/>
    </location>
</feature>
<feature type="compositionally biased region" description="Pro residues" evidence="1">
    <location>
        <begin position="183"/>
        <end position="201"/>
    </location>
</feature>
<keyword evidence="2" id="KW-0472">Membrane</keyword>
<organism evidence="3 4">
    <name type="scientific">Candidatus Woesebacteria bacterium GW2011_GWC2_31_9</name>
    <dbReference type="NCBI Taxonomy" id="1618586"/>
    <lineage>
        <taxon>Bacteria</taxon>
        <taxon>Candidatus Woeseibacteriota</taxon>
    </lineage>
</organism>
<keyword evidence="2" id="KW-0812">Transmembrane</keyword>
<evidence type="ECO:0000313" key="3">
    <source>
        <dbReference type="EMBL" id="KKP30934.1"/>
    </source>
</evidence>
<dbReference type="Proteomes" id="UP000034803">
    <property type="component" value="Unassembled WGS sequence"/>
</dbReference>
<sequence>MPSKIKYIFLTFLIFLIFPQKINAAFSFTIDNISNSTIFDKEQVVSATLVVSDLPNGDSYFRIGIDEGGSYVGYNKVGIDWIKLVSLSGDEINKTCSKYLKISSDGTYVIDFKIGSDVDVVNGDHILKAHRFRSTCTVDTLKPEIAIIILLPTPSSSPSPTQVPTQEPTSTPTKTPTTIPTVSPTPKPTPTKTPTIKPIPSPTETTEETFTNMPTLISQNSNRSTPEGMVAGASTTLKPPIIAIFLIAAGLLLLAVGGVNLYKKMKTEYNSSNENT</sequence>
<reference evidence="3 4" key="1">
    <citation type="journal article" date="2015" name="Nature">
        <title>rRNA introns, odd ribosomes, and small enigmatic genomes across a large radiation of phyla.</title>
        <authorList>
            <person name="Brown C.T."/>
            <person name="Hug L.A."/>
            <person name="Thomas B.C."/>
            <person name="Sharon I."/>
            <person name="Castelle C.J."/>
            <person name="Singh A."/>
            <person name="Wilkins M.J."/>
            <person name="Williams K.H."/>
            <person name="Banfield J.F."/>
        </authorList>
    </citation>
    <scope>NUCLEOTIDE SEQUENCE [LARGE SCALE GENOMIC DNA]</scope>
</reference>
<feature type="compositionally biased region" description="Low complexity" evidence="1">
    <location>
        <begin position="152"/>
        <end position="182"/>
    </location>
</feature>
<keyword evidence="2" id="KW-1133">Transmembrane helix</keyword>
<dbReference type="PATRIC" id="fig|1618586.3.peg.883"/>
<comment type="caution">
    <text evidence="3">The sequence shown here is derived from an EMBL/GenBank/DDBJ whole genome shotgun (WGS) entry which is preliminary data.</text>
</comment>
<evidence type="ECO:0000256" key="2">
    <source>
        <dbReference type="SAM" id="Phobius"/>
    </source>
</evidence>
<gene>
    <name evidence="3" type="ORF">UR21_C0020G0029</name>
</gene>
<name>A0A0F9YH69_9BACT</name>